<dbReference type="EMBL" id="CP014060">
    <property type="protein sequence ID" value="AMG39388.2"/>
    <property type="molecule type" value="Genomic_DNA"/>
</dbReference>
<evidence type="ECO:0000256" key="10">
    <source>
        <dbReference type="ARBA" id="ARBA00023077"/>
    </source>
</evidence>
<dbReference type="GO" id="GO:0038023">
    <property type="term" value="F:signaling receptor activity"/>
    <property type="evidence" value="ECO:0007669"/>
    <property type="project" value="InterPro"/>
</dbReference>
<evidence type="ECO:0000256" key="13">
    <source>
        <dbReference type="ARBA" id="ARBA00023237"/>
    </source>
</evidence>
<dbReference type="InterPro" id="IPR012910">
    <property type="entry name" value="Plug_dom"/>
</dbReference>
<reference evidence="19" key="1">
    <citation type="submission" date="2015-12" db="EMBL/GenBank/DDBJ databases">
        <title>FDA dAtabase for Regulatory Grade micrObial Sequences (FDA-ARGOS): Supporting development and validation of Infectious Disease Dx tests.</title>
        <authorList>
            <person name="Case J."/>
            <person name="Tallon L."/>
            <person name="Sadzewicz L."/>
            <person name="Sengamalay N."/>
            <person name="Ott S."/>
            <person name="Godinez A."/>
            <person name="Nagaraj S."/>
            <person name="Nadendla S."/>
            <person name="Sichtig H."/>
        </authorList>
    </citation>
    <scope>NUCLEOTIDE SEQUENCE [LARGE SCALE GENOMIC DNA]</scope>
    <source>
        <strain evidence="19">FDAARGOS_147</strain>
    </source>
</reference>
<dbReference type="InterPro" id="IPR037066">
    <property type="entry name" value="Plug_dom_sf"/>
</dbReference>
<dbReference type="Gene3D" id="3.55.50.30">
    <property type="match status" value="1"/>
</dbReference>
<dbReference type="Pfam" id="PF00593">
    <property type="entry name" value="TonB_dep_Rec_b-barrel"/>
    <property type="match status" value="1"/>
</dbReference>
<evidence type="ECO:0000256" key="7">
    <source>
        <dbReference type="ARBA" id="ARBA00022729"/>
    </source>
</evidence>
<evidence type="ECO:0000256" key="1">
    <source>
        <dbReference type="ARBA" id="ARBA00004571"/>
    </source>
</evidence>
<keyword evidence="11 14" id="KW-0472">Membrane</keyword>
<dbReference type="PANTHER" id="PTHR32552">
    <property type="entry name" value="FERRICHROME IRON RECEPTOR-RELATED"/>
    <property type="match status" value="1"/>
</dbReference>
<evidence type="ECO:0000256" key="5">
    <source>
        <dbReference type="ARBA" id="ARBA00022496"/>
    </source>
</evidence>
<evidence type="ECO:0000256" key="12">
    <source>
        <dbReference type="ARBA" id="ARBA00023170"/>
    </source>
</evidence>
<dbReference type="Gene3D" id="2.40.170.20">
    <property type="entry name" value="TonB-dependent receptor, beta-barrel domain"/>
    <property type="match status" value="1"/>
</dbReference>
<dbReference type="SMART" id="SM00965">
    <property type="entry name" value="STN"/>
    <property type="match status" value="1"/>
</dbReference>
<keyword evidence="10 15" id="KW-0798">TonB box</keyword>
<feature type="compositionally biased region" description="Pro residues" evidence="16">
    <location>
        <begin position="15"/>
        <end position="30"/>
    </location>
</feature>
<evidence type="ECO:0000256" key="15">
    <source>
        <dbReference type="RuleBase" id="RU003357"/>
    </source>
</evidence>
<comment type="similarity">
    <text evidence="2 14 15">Belongs to the TonB-dependent receptor family.</text>
</comment>
<keyword evidence="13 14" id="KW-0998">Cell outer membrane</keyword>
<dbReference type="PROSITE" id="PS52016">
    <property type="entry name" value="TONB_DEPENDENT_REC_3"/>
    <property type="match status" value="1"/>
</dbReference>
<evidence type="ECO:0000256" key="14">
    <source>
        <dbReference type="PROSITE-ProRule" id="PRU01360"/>
    </source>
</evidence>
<keyword evidence="7" id="KW-0732">Signal</keyword>
<dbReference type="InterPro" id="IPR036942">
    <property type="entry name" value="Beta-barrel_TonB_sf"/>
</dbReference>
<dbReference type="PANTHER" id="PTHR32552:SF68">
    <property type="entry name" value="FERRICHROME OUTER MEMBRANE TRANSPORTER_PHAGE RECEPTOR"/>
    <property type="match status" value="1"/>
</dbReference>
<dbReference type="GO" id="GO:0009279">
    <property type="term" value="C:cell outer membrane"/>
    <property type="evidence" value="ECO:0007669"/>
    <property type="project" value="UniProtKB-SubCell"/>
</dbReference>
<feature type="domain" description="Secretin/TonB short N-terminal" evidence="17">
    <location>
        <begin position="90"/>
        <end position="141"/>
    </location>
</feature>
<accession>A0A0X8P3V1</accession>
<evidence type="ECO:0000313" key="19">
    <source>
        <dbReference type="Proteomes" id="UP000060602"/>
    </source>
</evidence>
<name>A0A0X8P3V1_ALCXX</name>
<evidence type="ECO:0000256" key="2">
    <source>
        <dbReference type="ARBA" id="ARBA00009810"/>
    </source>
</evidence>
<dbReference type="FunFam" id="2.170.130.10:FF:000001">
    <property type="entry name" value="Catecholate siderophore TonB-dependent receptor"/>
    <property type="match status" value="1"/>
</dbReference>
<protein>
    <submittedName>
        <fullName evidence="18">TonB-dependent siderophore receptor</fullName>
    </submittedName>
</protein>
<keyword evidence="5" id="KW-0410">Iron transport</keyword>
<dbReference type="InterPro" id="IPR000531">
    <property type="entry name" value="Beta-barrel_TonB"/>
</dbReference>
<keyword evidence="9" id="KW-0406">Ion transport</keyword>
<evidence type="ECO:0000259" key="17">
    <source>
        <dbReference type="SMART" id="SM00965"/>
    </source>
</evidence>
<dbReference type="FunFam" id="2.40.170.20:FF:000005">
    <property type="entry name" value="TonB-dependent siderophore receptor"/>
    <property type="match status" value="1"/>
</dbReference>
<keyword evidence="8" id="KW-0408">Iron</keyword>
<dbReference type="CDD" id="cd01347">
    <property type="entry name" value="ligand_gated_channel"/>
    <property type="match status" value="1"/>
</dbReference>
<dbReference type="SUPFAM" id="SSF56935">
    <property type="entry name" value="Porins"/>
    <property type="match status" value="1"/>
</dbReference>
<evidence type="ECO:0000256" key="6">
    <source>
        <dbReference type="ARBA" id="ARBA00022692"/>
    </source>
</evidence>
<evidence type="ECO:0000256" key="9">
    <source>
        <dbReference type="ARBA" id="ARBA00023065"/>
    </source>
</evidence>
<evidence type="ECO:0000256" key="16">
    <source>
        <dbReference type="SAM" id="MobiDB-lite"/>
    </source>
</evidence>
<dbReference type="GO" id="GO:0015344">
    <property type="term" value="F:siderophore uptake transmembrane transporter activity"/>
    <property type="evidence" value="ECO:0007669"/>
    <property type="project" value="TreeGrafter"/>
</dbReference>
<dbReference type="NCBIfam" id="TIGR01783">
    <property type="entry name" value="TonB-siderophor"/>
    <property type="match status" value="1"/>
</dbReference>
<evidence type="ECO:0000256" key="3">
    <source>
        <dbReference type="ARBA" id="ARBA00022448"/>
    </source>
</evidence>
<sequence>MRAIVSRKPQAPVSRPLPRPAHPAAPRPPSLPAAPRLLPALFAAALWGASAAGPLAPVALAQSAPAARSYDIAAGPLDVVLSRYAAAADITLSFNADQTRGRQSAGIRGAYTVDAGLAHLLAGSGLEARHRGGGNYVLREAPAAGVSTLPAVTVTGETAFSAVPGYAASRSASATKTDTPILEIPQSVSVIGREEMEARGVLDVMDAIQYTPGVAVNTYGPDNRGWEYISLRGFSTYNVSMRDGLAQTPSGVTYYSTEPYGLERIEVLRGPSSMTFGQSDAGGLLNRVSKLPNGERIREVEVQYGSFERKQLAFDLGDAFGAGDALSYRLVGVALDSDDQDKYPTGDKINRKRLYLAPSLRWQPSAATSLTLLGEYIKDKSGEDPYYFAKDYKLTDVKMGDPGFSRINREQSSIGYQFEHRFNDAWTFRQNFRYSHLSLDRRVVWTDEVNEDVTAITRVARSWDDPLSQSVLDTQMQGKLRLAGAEHTVLFGVDWNDQRAKANRYIGPAPGLDLLNPVYGVPIPTPTDPLANYRQTIRQAGLYLQDQIKLDDHWIVTLGGRQDRVTSTTDDRLNGTYTRVRDSAFSGRAGLTYVADNGVAPYVSYSESFLPSSGVDGDGNPFKPSRGKQVEVGVKYQPVGSRSLYTLAVFDLNKTNIVSYNPITNEQRQIGKQRARGIEFEAKGELARGLNVAASYTWLDITVRNSGDALEVGKIPIGIPKQTAALWLDYTLAEGLGVGGGLRYIGRRQDDEHNTTSRPGVTLADAVVHYEKGPWRLALNATNLFNRDYYSICYMGECYRGAERTLMLTARYRW</sequence>
<dbReference type="Pfam" id="PF07660">
    <property type="entry name" value="STN"/>
    <property type="match status" value="1"/>
</dbReference>
<gene>
    <name evidence="18" type="ORF">AL504_27265</name>
</gene>
<comment type="subcellular location">
    <subcellularLocation>
        <location evidence="1 14">Cell outer membrane</location>
        <topology evidence="1 14">Multi-pass membrane protein</topology>
    </subcellularLocation>
</comment>
<evidence type="ECO:0000313" key="18">
    <source>
        <dbReference type="EMBL" id="AMG39388.2"/>
    </source>
</evidence>
<keyword evidence="3 14" id="KW-0813">Transport</keyword>
<dbReference type="InterPro" id="IPR011662">
    <property type="entry name" value="Secretin/TonB_short_N"/>
</dbReference>
<proteinExistence type="inferred from homology"/>
<dbReference type="InterPro" id="IPR010105">
    <property type="entry name" value="TonB_sidphr_rcpt"/>
</dbReference>
<dbReference type="Gene3D" id="2.170.130.10">
    <property type="entry name" value="TonB-dependent receptor, plug domain"/>
    <property type="match status" value="1"/>
</dbReference>
<evidence type="ECO:0000256" key="11">
    <source>
        <dbReference type="ARBA" id="ARBA00023136"/>
    </source>
</evidence>
<dbReference type="Pfam" id="PF07715">
    <property type="entry name" value="Plug"/>
    <property type="match status" value="1"/>
</dbReference>
<evidence type="ECO:0000256" key="8">
    <source>
        <dbReference type="ARBA" id="ARBA00023004"/>
    </source>
</evidence>
<feature type="region of interest" description="Disordered" evidence="16">
    <location>
        <begin position="1"/>
        <end position="30"/>
    </location>
</feature>
<keyword evidence="4 14" id="KW-1134">Transmembrane beta strand</keyword>
<keyword evidence="6 14" id="KW-0812">Transmembrane</keyword>
<dbReference type="GO" id="GO:0015891">
    <property type="term" value="P:siderophore transport"/>
    <property type="evidence" value="ECO:0007669"/>
    <property type="project" value="InterPro"/>
</dbReference>
<dbReference type="InterPro" id="IPR039426">
    <property type="entry name" value="TonB-dep_rcpt-like"/>
</dbReference>
<dbReference type="AlphaFoldDB" id="A0A0X8P3V1"/>
<keyword evidence="12 18" id="KW-0675">Receptor</keyword>
<organism evidence="18 19">
    <name type="scientific">Alcaligenes xylosoxydans xylosoxydans</name>
    <name type="common">Achromobacter xylosoxidans</name>
    <dbReference type="NCBI Taxonomy" id="85698"/>
    <lineage>
        <taxon>Bacteria</taxon>
        <taxon>Pseudomonadati</taxon>
        <taxon>Pseudomonadota</taxon>
        <taxon>Betaproteobacteria</taxon>
        <taxon>Burkholderiales</taxon>
        <taxon>Alcaligenaceae</taxon>
        <taxon>Achromobacter</taxon>
    </lineage>
</organism>
<evidence type="ECO:0000256" key="4">
    <source>
        <dbReference type="ARBA" id="ARBA00022452"/>
    </source>
</evidence>
<dbReference type="Proteomes" id="UP000060602">
    <property type="component" value="Chromosome"/>
</dbReference>